<dbReference type="InterPro" id="IPR036249">
    <property type="entry name" value="Thioredoxin-like_sf"/>
</dbReference>
<evidence type="ECO:0000256" key="3">
    <source>
        <dbReference type="SAM" id="Phobius"/>
    </source>
</evidence>
<keyword evidence="3" id="KW-0472">Membrane</keyword>
<reference evidence="4" key="1">
    <citation type="submission" date="2021-01" db="EMBL/GenBank/DDBJ databases">
        <authorList>
            <person name="Corre E."/>
            <person name="Pelletier E."/>
            <person name="Niang G."/>
            <person name="Scheremetjew M."/>
            <person name="Finn R."/>
            <person name="Kale V."/>
            <person name="Holt S."/>
            <person name="Cochrane G."/>
            <person name="Meng A."/>
            <person name="Brown T."/>
            <person name="Cohen L."/>
        </authorList>
    </citation>
    <scope>NUCLEOTIDE SEQUENCE</scope>
    <source>
        <strain evidence="4">CCMP127</strain>
    </source>
</reference>
<proteinExistence type="predicted"/>
<dbReference type="GO" id="GO:0005789">
    <property type="term" value="C:endoplasmic reticulum membrane"/>
    <property type="evidence" value="ECO:0007669"/>
    <property type="project" value="TreeGrafter"/>
</dbReference>
<evidence type="ECO:0000256" key="2">
    <source>
        <dbReference type="ARBA" id="ARBA00023284"/>
    </source>
</evidence>
<dbReference type="PANTHER" id="PTHR13544">
    <property type="entry name" value="SELENOPROTEIN T"/>
    <property type="match status" value="1"/>
</dbReference>
<dbReference type="NCBIfam" id="TIGR02174">
    <property type="entry name" value="CXXU_selWTH"/>
    <property type="match status" value="1"/>
</dbReference>
<dbReference type="InterPro" id="IPR019389">
    <property type="entry name" value="Selenoprotein_T"/>
</dbReference>
<accession>A0A7S3PB44</accession>
<evidence type="ECO:0000313" key="4">
    <source>
        <dbReference type="EMBL" id="CAE0419727.1"/>
    </source>
</evidence>
<keyword evidence="2" id="KW-0676">Redox-active center</keyword>
<keyword evidence="3" id="KW-1133">Transmembrane helix</keyword>
<dbReference type="AlphaFoldDB" id="A0A7S3PB44"/>
<feature type="transmembrane region" description="Helical" evidence="3">
    <location>
        <begin position="31"/>
        <end position="52"/>
    </location>
</feature>
<dbReference type="PANTHER" id="PTHR13544:SF0">
    <property type="entry name" value="THIOREDOXIN REDUCTASE-LIKE SELENOPROTEIN T"/>
    <property type="match status" value="1"/>
</dbReference>
<dbReference type="GO" id="GO:0045454">
    <property type="term" value="P:cell redox homeostasis"/>
    <property type="evidence" value="ECO:0007669"/>
    <property type="project" value="TreeGrafter"/>
</dbReference>
<dbReference type="Pfam" id="PF10262">
    <property type="entry name" value="Rdx"/>
    <property type="match status" value="1"/>
</dbReference>
<dbReference type="InterPro" id="IPR011893">
    <property type="entry name" value="Selenoprotein_Rdx-typ"/>
</dbReference>
<keyword evidence="1" id="KW-0732">Signal</keyword>
<evidence type="ECO:0008006" key="5">
    <source>
        <dbReference type="Google" id="ProtNLM"/>
    </source>
</evidence>
<keyword evidence="3" id="KW-0812">Transmembrane</keyword>
<name>A0A7S3PB44_9STRA</name>
<dbReference type="SUPFAM" id="SSF52833">
    <property type="entry name" value="Thioredoxin-like"/>
    <property type="match status" value="1"/>
</dbReference>
<evidence type="ECO:0000256" key="1">
    <source>
        <dbReference type="ARBA" id="ARBA00022729"/>
    </source>
</evidence>
<protein>
    <recommendedName>
        <fullName evidence="5">Selenoprotein T</fullName>
    </recommendedName>
</protein>
<organism evidence="4">
    <name type="scientific">Amphora coffeiformis</name>
    <dbReference type="NCBI Taxonomy" id="265554"/>
    <lineage>
        <taxon>Eukaryota</taxon>
        <taxon>Sar</taxon>
        <taxon>Stramenopiles</taxon>
        <taxon>Ochrophyta</taxon>
        <taxon>Bacillariophyta</taxon>
        <taxon>Bacillariophyceae</taxon>
        <taxon>Bacillariophycidae</taxon>
        <taxon>Thalassiophysales</taxon>
        <taxon>Catenulaceae</taxon>
        <taxon>Amphora</taxon>
    </lineage>
</organism>
<gene>
    <name evidence="4" type="ORF">ACOF00016_LOCUS16540</name>
</gene>
<sequence length="139" mass="15413">MKRNFVNVAKFLHSRFPDLKIEGGTYPAPPAMQFVGSIMSMIQLGALAWMVVGIDNICRMVGIAQRPAWTYSVERNSMQFGILLFIILPQVVNQFTVSGAFELILDDEKEIFSKLNAGRFPTQEELISGLQAAGVKMAS</sequence>
<dbReference type="EMBL" id="HBIM01022253">
    <property type="protein sequence ID" value="CAE0419727.1"/>
    <property type="molecule type" value="Transcribed_RNA"/>
</dbReference>
<dbReference type="GO" id="GO:0004791">
    <property type="term" value="F:thioredoxin-disulfide reductase (NADPH) activity"/>
    <property type="evidence" value="ECO:0007669"/>
    <property type="project" value="TreeGrafter"/>
</dbReference>